<feature type="transmembrane region" description="Helical" evidence="1">
    <location>
        <begin position="35"/>
        <end position="54"/>
    </location>
</feature>
<evidence type="ECO:0000313" key="3">
    <source>
        <dbReference type="Proteomes" id="UP000183015"/>
    </source>
</evidence>
<organism evidence="2 3">
    <name type="scientific">Streptacidiphilus jiangxiensis</name>
    <dbReference type="NCBI Taxonomy" id="235985"/>
    <lineage>
        <taxon>Bacteria</taxon>
        <taxon>Bacillati</taxon>
        <taxon>Actinomycetota</taxon>
        <taxon>Actinomycetes</taxon>
        <taxon>Kitasatosporales</taxon>
        <taxon>Streptomycetaceae</taxon>
        <taxon>Streptacidiphilus</taxon>
    </lineage>
</organism>
<reference evidence="3" key="1">
    <citation type="submission" date="2016-10" db="EMBL/GenBank/DDBJ databases">
        <authorList>
            <person name="Varghese N."/>
        </authorList>
    </citation>
    <scope>NUCLEOTIDE SEQUENCE [LARGE SCALE GENOMIC DNA]</scope>
    <source>
        <strain evidence="3">DSM 45096 / BCRC 16803 / CGMCC 4.1857 / CIP 109030 / JCM 12277 / KCTC 19219 / NBRC 100920 / 33214</strain>
    </source>
</reference>
<accession>A0A1H7QK18</accession>
<dbReference type="AlphaFoldDB" id="A0A1H7QK18"/>
<keyword evidence="3" id="KW-1185">Reference proteome</keyword>
<dbReference type="RefSeq" id="WP_042457016.1">
    <property type="nucleotide sequence ID" value="NZ_BBPN01000045.1"/>
</dbReference>
<name>A0A1H7QK18_STRJI</name>
<evidence type="ECO:0000256" key="1">
    <source>
        <dbReference type="SAM" id="Phobius"/>
    </source>
</evidence>
<dbReference type="Proteomes" id="UP000183015">
    <property type="component" value="Unassembled WGS sequence"/>
</dbReference>
<keyword evidence="1" id="KW-0812">Transmembrane</keyword>
<feature type="transmembrane region" description="Helical" evidence="1">
    <location>
        <begin position="12"/>
        <end position="29"/>
    </location>
</feature>
<keyword evidence="1" id="KW-1133">Transmembrane helix</keyword>
<keyword evidence="1" id="KW-0472">Membrane</keyword>
<dbReference type="EMBL" id="FOAZ01000009">
    <property type="protein sequence ID" value="SEL47935.1"/>
    <property type="molecule type" value="Genomic_DNA"/>
</dbReference>
<gene>
    <name evidence="2" type="ORF">SAMN05414137_10950</name>
</gene>
<sequence>MSLRLKKTLGALLKGTVMLAALLLLDLWFGHVSGIGLVVVAALWLLVAGCTWWLNGTSRIAVAWQDRAEARSRRQVS</sequence>
<protein>
    <submittedName>
        <fullName evidence="2">Uncharacterized protein</fullName>
    </submittedName>
</protein>
<evidence type="ECO:0000313" key="2">
    <source>
        <dbReference type="EMBL" id="SEL47935.1"/>
    </source>
</evidence>
<proteinExistence type="predicted"/>